<organism evidence="2 3">
    <name type="scientific">Pacificitalea manganoxidans</name>
    <dbReference type="NCBI Taxonomy" id="1411902"/>
    <lineage>
        <taxon>Bacteria</taxon>
        <taxon>Pseudomonadati</taxon>
        <taxon>Pseudomonadota</taxon>
        <taxon>Alphaproteobacteria</taxon>
        <taxon>Rhodobacterales</taxon>
        <taxon>Paracoccaceae</taxon>
        <taxon>Pacificitalea</taxon>
    </lineage>
</organism>
<feature type="chain" id="PRO_5012425868" evidence="1">
    <location>
        <begin position="34"/>
        <end position="140"/>
    </location>
</feature>
<feature type="signal peptide" evidence="1">
    <location>
        <begin position="1"/>
        <end position="33"/>
    </location>
</feature>
<dbReference type="OrthoDB" id="7742550at2"/>
<keyword evidence="2" id="KW-0614">Plasmid</keyword>
<accession>A0A291M4Z1</accession>
<dbReference type="Proteomes" id="UP000219050">
    <property type="component" value="Plasmid pDY25-B"/>
</dbReference>
<dbReference type="AlphaFoldDB" id="A0A291M4Z1"/>
<geneLocation type="plasmid" evidence="3">
    <name>pdy25-b</name>
</geneLocation>
<evidence type="ECO:0000313" key="2">
    <source>
        <dbReference type="EMBL" id="ATI43805.1"/>
    </source>
</evidence>
<reference evidence="2 3" key="1">
    <citation type="submission" date="2017-05" db="EMBL/GenBank/DDBJ databases">
        <title>Comparative genomic and metabolic analysis of manganese-oxidizing mechanisms in Celeribater manganoxidans DY25T: its adaption to the environment of polymetallic nodule.</title>
        <authorList>
            <person name="Wang X."/>
        </authorList>
    </citation>
    <scope>NUCLEOTIDE SEQUENCE [LARGE SCALE GENOMIC DNA]</scope>
    <source>
        <strain evidence="2 3">DY25</strain>
        <plasmid evidence="3">pdy25-b</plasmid>
    </source>
</reference>
<gene>
    <name evidence="2" type="ORF">CBW24_16905</name>
</gene>
<keyword evidence="3" id="KW-1185">Reference proteome</keyword>
<dbReference type="KEGG" id="cmag:CBW24_16905"/>
<dbReference type="RefSeq" id="WP_082386796.1">
    <property type="nucleotide sequence ID" value="NZ_CP021406.1"/>
</dbReference>
<proteinExistence type="predicted"/>
<dbReference type="EMBL" id="CP021406">
    <property type="protein sequence ID" value="ATI43805.1"/>
    <property type="molecule type" value="Genomic_DNA"/>
</dbReference>
<evidence type="ECO:0000256" key="1">
    <source>
        <dbReference type="SAM" id="SignalP"/>
    </source>
</evidence>
<evidence type="ECO:0000313" key="3">
    <source>
        <dbReference type="Proteomes" id="UP000219050"/>
    </source>
</evidence>
<protein>
    <submittedName>
        <fullName evidence="2">Uncharacterized protein</fullName>
    </submittedName>
</protein>
<sequence>MRMRVATSVWVKFLTCFAFALALVLSPPSAAHAASGMHDGQHSGSISALLSEPTVGQGTDIHADHMKHPATVDVDDISSDIGETEHQSTQCCNGICISVVIPDADLVFPDPIAAKKYMILSGQTHSVETSGFLRPPRFLI</sequence>
<name>A0A291M4Z1_9RHOB</name>
<keyword evidence="1" id="KW-0732">Signal</keyword>